<keyword evidence="3" id="KW-0963">Cytoplasm</keyword>
<organism evidence="5 6">
    <name type="scientific">Amycolatopsis marina</name>
    <dbReference type="NCBI Taxonomy" id="490629"/>
    <lineage>
        <taxon>Bacteria</taxon>
        <taxon>Bacillati</taxon>
        <taxon>Actinomycetota</taxon>
        <taxon>Actinomycetes</taxon>
        <taxon>Pseudonocardiales</taxon>
        <taxon>Pseudonocardiaceae</taxon>
        <taxon>Amycolatopsis</taxon>
    </lineage>
</organism>
<evidence type="ECO:0000313" key="6">
    <source>
        <dbReference type="Proteomes" id="UP000243799"/>
    </source>
</evidence>
<reference evidence="6" key="1">
    <citation type="submission" date="2016-10" db="EMBL/GenBank/DDBJ databases">
        <authorList>
            <person name="Varghese N."/>
            <person name="Submissions S."/>
        </authorList>
    </citation>
    <scope>NUCLEOTIDE SEQUENCE [LARGE SCALE GENOMIC DNA]</scope>
    <source>
        <strain evidence="6">CGMCC 4.3568</strain>
    </source>
</reference>
<evidence type="ECO:0000256" key="4">
    <source>
        <dbReference type="ARBA" id="ARBA00023186"/>
    </source>
</evidence>
<sequence length="256" mass="26851">MIRVSASAFDILWSDLGHREPPGPLLVHSVGRTHGERAEIRRDVYANLTERGLFADGELDPDLRNRLEVLASADLVVECEALVDMAEAEPLRAIAAAAGSQAVLAAQPRRTIGLSEIRDTELVPAAVGVLPELEPGPGYGVSLPASALGSTVRDPVFDDGGAGGSADPGSAAHEQQIREVLAIQARPVLGAGQFSVRVRENGRLCRVGGMSWFVTDVGAYLGAVAPGRGGEDWLSIAPVDSARLAARLIDIIDEAV</sequence>
<evidence type="ECO:0000313" key="5">
    <source>
        <dbReference type="EMBL" id="SFB46607.1"/>
    </source>
</evidence>
<comment type="subcellular location">
    <subcellularLocation>
        <location evidence="1">Cytoplasm</location>
    </subcellularLocation>
</comment>
<dbReference type="EMBL" id="FOKG01000012">
    <property type="protein sequence ID" value="SFB46607.1"/>
    <property type="molecule type" value="Genomic_DNA"/>
</dbReference>
<dbReference type="OrthoDB" id="3636570at2"/>
<protein>
    <submittedName>
        <fullName evidence="5">EspG family protein</fullName>
    </submittedName>
</protein>
<dbReference type="Proteomes" id="UP000243799">
    <property type="component" value="Unassembled WGS sequence"/>
</dbReference>
<comment type="similarity">
    <text evidence="2">Belongs to the EspG family.</text>
</comment>
<evidence type="ECO:0000256" key="3">
    <source>
        <dbReference type="ARBA" id="ARBA00022490"/>
    </source>
</evidence>
<dbReference type="STRING" id="490629.SAMN05216266_112211"/>
<keyword evidence="6" id="KW-1185">Reference proteome</keyword>
<dbReference type="AlphaFoldDB" id="A0A1I1B933"/>
<dbReference type="Pfam" id="PF14011">
    <property type="entry name" value="ESX-1_EspG"/>
    <property type="match status" value="1"/>
</dbReference>
<name>A0A1I1B933_9PSEU</name>
<gene>
    <name evidence="5" type="ORF">SAMN05216266_112211</name>
</gene>
<dbReference type="InterPro" id="IPR025734">
    <property type="entry name" value="EspG"/>
</dbReference>
<proteinExistence type="inferred from homology"/>
<accession>A0A1I1B933</accession>
<evidence type="ECO:0000256" key="2">
    <source>
        <dbReference type="ARBA" id="ARBA00006411"/>
    </source>
</evidence>
<evidence type="ECO:0000256" key="1">
    <source>
        <dbReference type="ARBA" id="ARBA00004496"/>
    </source>
</evidence>
<dbReference type="RefSeq" id="WP_091674880.1">
    <property type="nucleotide sequence ID" value="NZ_FOKG01000012.1"/>
</dbReference>
<keyword evidence="4" id="KW-0143">Chaperone</keyword>